<dbReference type="PANTHER" id="PTHR11895:SF7">
    <property type="entry name" value="GLUTAMYL-TRNA(GLN) AMIDOTRANSFERASE SUBUNIT A, MITOCHONDRIAL"/>
    <property type="match status" value="1"/>
</dbReference>
<dbReference type="SUPFAM" id="SSF75304">
    <property type="entry name" value="Amidase signature (AS) enzymes"/>
    <property type="match status" value="1"/>
</dbReference>
<evidence type="ECO:0000259" key="2">
    <source>
        <dbReference type="Pfam" id="PF01425"/>
    </source>
</evidence>
<dbReference type="PANTHER" id="PTHR11895">
    <property type="entry name" value="TRANSAMIDASE"/>
    <property type="match status" value="1"/>
</dbReference>
<feature type="domain" description="Amidase" evidence="2">
    <location>
        <begin position="25"/>
        <end position="444"/>
    </location>
</feature>
<reference evidence="3 4" key="1">
    <citation type="submission" date="2012-11" db="EMBL/GenBank/DDBJ databases">
        <title>Whole genome sequence of Gluconacetobacter europaeus NBRC3261.</title>
        <authorList>
            <person name="Azuma Y."/>
            <person name="Higashiura N."/>
            <person name="Hirakawa H."/>
            <person name="Matsushita K."/>
        </authorList>
    </citation>
    <scope>NUCLEOTIDE SEQUENCE [LARGE SCALE GENOMIC DNA]</scope>
    <source>
        <strain evidence="3 4">NBRC 3261</strain>
    </source>
</reference>
<dbReference type="GO" id="GO:0003824">
    <property type="term" value="F:catalytic activity"/>
    <property type="evidence" value="ECO:0007669"/>
    <property type="project" value="InterPro"/>
</dbReference>
<sequence length="470" mass="50457">MAELCELSARDMLAGYRAGTLCPVEVMQAVLDRSRSVESVLNPFCCIDAENALASASVSRDIWKKGLPARPLEGVPVSIKDTAMVRGWRYARGSRVAENSPPATMDSPSVERLRQAGAVLFASTTTCEGGWKAVTDSPLTGITRNPHNTDFTPGGSSGGAGASIAVGCGPLALGSDGGGSIRVPSSFSGIFGLKPTFARVPMYPVGAHYTDMSHFGPMTRNVADAGLMLSVMQGRHPLDPFSLDALPADSFPITALPLSGLRIGVSEDFGFMAVDEEIRAIFRTVVDRLAKAGADIVPLDPMEDWRPTYRTLWQVGAYEAQRHYTPEQRALVDQEFRAWGDYGKSIAMGDYADAVLKRITYRQICARVHDTVDFVLSPTVSVLPLKAGATVPDEKYADWLEWAGFSLLHNMTGQPASSVPAGYSTTGLPVGVQVAGKMRDDIGVLRLSMSIEALMSQDIKSASHVYKNMS</sequence>
<dbReference type="InterPro" id="IPR000120">
    <property type="entry name" value="Amidase"/>
</dbReference>
<dbReference type="PROSITE" id="PS00571">
    <property type="entry name" value="AMIDASES"/>
    <property type="match status" value="1"/>
</dbReference>
<name>A0A0D6PZW3_KOMEU</name>
<comment type="similarity">
    <text evidence="1">Belongs to the amidase family.</text>
</comment>
<evidence type="ECO:0000313" key="3">
    <source>
        <dbReference type="EMBL" id="GAN96265.1"/>
    </source>
</evidence>
<dbReference type="InterPro" id="IPR020556">
    <property type="entry name" value="Amidase_CS"/>
</dbReference>
<protein>
    <submittedName>
        <fullName evidence="3">Amidase</fullName>
    </submittedName>
</protein>
<dbReference type="InterPro" id="IPR023631">
    <property type="entry name" value="Amidase_dom"/>
</dbReference>
<dbReference type="Gene3D" id="3.90.1300.10">
    <property type="entry name" value="Amidase signature (AS) domain"/>
    <property type="match status" value="1"/>
</dbReference>
<proteinExistence type="inferred from homology"/>
<dbReference type="Pfam" id="PF01425">
    <property type="entry name" value="Amidase"/>
    <property type="match status" value="1"/>
</dbReference>
<dbReference type="Proteomes" id="UP000032675">
    <property type="component" value="Unassembled WGS sequence"/>
</dbReference>
<accession>A0A0D6PZW3</accession>
<gene>
    <name evidence="3" type="ORF">Geu3261_0058_008</name>
</gene>
<comment type="caution">
    <text evidence="3">The sequence shown here is derived from an EMBL/GenBank/DDBJ whole genome shotgun (WGS) entry which is preliminary data.</text>
</comment>
<evidence type="ECO:0000313" key="4">
    <source>
        <dbReference type="Proteomes" id="UP000032675"/>
    </source>
</evidence>
<dbReference type="RefSeq" id="WP_307155848.1">
    <property type="nucleotide sequence ID" value="NZ_BANI01000052.1"/>
</dbReference>
<organism evidence="3 4">
    <name type="scientific">Komagataeibacter europaeus NBRC 3261</name>
    <dbReference type="NCBI Taxonomy" id="1234669"/>
    <lineage>
        <taxon>Bacteria</taxon>
        <taxon>Pseudomonadati</taxon>
        <taxon>Pseudomonadota</taxon>
        <taxon>Alphaproteobacteria</taxon>
        <taxon>Acetobacterales</taxon>
        <taxon>Acetobacteraceae</taxon>
        <taxon>Komagataeibacter</taxon>
    </lineage>
</organism>
<dbReference type="AlphaFoldDB" id="A0A0D6PZW3"/>
<dbReference type="EMBL" id="BANI01000052">
    <property type="protein sequence ID" value="GAN96265.1"/>
    <property type="molecule type" value="Genomic_DNA"/>
</dbReference>
<evidence type="ECO:0000256" key="1">
    <source>
        <dbReference type="ARBA" id="ARBA00009199"/>
    </source>
</evidence>
<dbReference type="InterPro" id="IPR036928">
    <property type="entry name" value="AS_sf"/>
</dbReference>